<feature type="binding site" evidence="4">
    <location>
        <position position="49"/>
    </location>
    <ligand>
        <name>substrate</name>
    </ligand>
</feature>
<dbReference type="HOGENOM" id="CLU_066245_2_2_9"/>
<dbReference type="InterPro" id="IPR002698">
    <property type="entry name" value="FTHF_cligase"/>
</dbReference>
<dbReference type="GO" id="GO:0009396">
    <property type="term" value="P:folic acid-containing compound biosynthetic process"/>
    <property type="evidence" value="ECO:0007669"/>
    <property type="project" value="TreeGrafter"/>
</dbReference>
<feature type="binding site" evidence="4">
    <location>
        <begin position="130"/>
        <end position="138"/>
    </location>
    <ligand>
        <name>ATP</name>
        <dbReference type="ChEBI" id="CHEBI:30616"/>
    </ligand>
</feature>
<evidence type="ECO:0000256" key="2">
    <source>
        <dbReference type="ARBA" id="ARBA00022741"/>
    </source>
</evidence>
<evidence type="ECO:0000256" key="1">
    <source>
        <dbReference type="ARBA" id="ARBA00010638"/>
    </source>
</evidence>
<organism evidence="6 7">
    <name type="scientific">Streptococcus suis 6407</name>
    <dbReference type="NCBI Taxonomy" id="1214179"/>
    <lineage>
        <taxon>Bacteria</taxon>
        <taxon>Bacillati</taxon>
        <taxon>Bacillota</taxon>
        <taxon>Bacilli</taxon>
        <taxon>Lactobacillales</taxon>
        <taxon>Streptococcaceae</taxon>
        <taxon>Streptococcus</taxon>
    </lineage>
</organism>
<accession>A0A075SGM2</accession>
<dbReference type="InterPro" id="IPR024185">
    <property type="entry name" value="FTHF_cligase-like_sf"/>
</dbReference>
<dbReference type="Gene3D" id="3.40.50.10420">
    <property type="entry name" value="NagB/RpiA/CoA transferase-like"/>
    <property type="match status" value="1"/>
</dbReference>
<dbReference type="Pfam" id="PF01812">
    <property type="entry name" value="5-FTHF_cyc-lig"/>
    <property type="match status" value="1"/>
</dbReference>
<dbReference type="PANTHER" id="PTHR23407">
    <property type="entry name" value="ATPASE INHIBITOR/5-FORMYLTETRAHYDROFOLATE CYCLO-LIGASE"/>
    <property type="match status" value="1"/>
</dbReference>
<dbReference type="NCBIfam" id="TIGR02727">
    <property type="entry name" value="MTHFS_bact"/>
    <property type="match status" value="1"/>
</dbReference>
<dbReference type="GO" id="GO:0030272">
    <property type="term" value="F:5-formyltetrahydrofolate cyclo-ligase activity"/>
    <property type="evidence" value="ECO:0007669"/>
    <property type="project" value="UniProtKB-EC"/>
</dbReference>
<dbReference type="EMBL" id="CP008921">
    <property type="protein sequence ID" value="AIG44462.1"/>
    <property type="molecule type" value="Genomic_DNA"/>
</dbReference>
<reference evidence="6 7" key="1">
    <citation type="journal article" date="2014" name="Genome Announc.">
        <title>Whole-Genome Sequence of Streptococcus suis Serotype 4 Reference Strain 6407.</title>
        <authorList>
            <person name="Wang K."/>
            <person name="Chen J."/>
            <person name="Yao H."/>
            <person name="Lu C."/>
        </authorList>
    </citation>
    <scope>NUCLEOTIDE SEQUENCE [LARGE SCALE GENOMIC DNA]</scope>
    <source>
        <strain evidence="6">6407</strain>
    </source>
</reference>
<dbReference type="EC" id="6.3.3.2" evidence="5"/>
<evidence type="ECO:0000256" key="5">
    <source>
        <dbReference type="RuleBase" id="RU361279"/>
    </source>
</evidence>
<dbReference type="PANTHER" id="PTHR23407:SF1">
    <property type="entry name" value="5-FORMYLTETRAHYDROFOLATE CYCLO-LIGASE"/>
    <property type="match status" value="1"/>
</dbReference>
<comment type="cofactor">
    <cofactor evidence="5">
        <name>Mg(2+)</name>
        <dbReference type="ChEBI" id="CHEBI:18420"/>
    </cofactor>
</comment>
<dbReference type="PATRIC" id="fig|1214179.4.peg.2128"/>
<evidence type="ECO:0000313" key="6">
    <source>
        <dbReference type="EMBL" id="AIG44462.1"/>
    </source>
</evidence>
<evidence type="ECO:0000256" key="4">
    <source>
        <dbReference type="PIRSR" id="PIRSR006806-1"/>
    </source>
</evidence>
<dbReference type="SUPFAM" id="SSF100950">
    <property type="entry name" value="NagB/RpiA/CoA transferase-like"/>
    <property type="match status" value="1"/>
</dbReference>
<feature type="binding site" evidence="4">
    <location>
        <begin position="3"/>
        <end position="7"/>
    </location>
    <ligand>
        <name>ATP</name>
        <dbReference type="ChEBI" id="CHEBI:30616"/>
    </ligand>
</feature>
<dbReference type="GO" id="GO:0035999">
    <property type="term" value="P:tetrahydrofolate interconversion"/>
    <property type="evidence" value="ECO:0007669"/>
    <property type="project" value="TreeGrafter"/>
</dbReference>
<keyword evidence="2 4" id="KW-0547">Nucleotide-binding</keyword>
<keyword evidence="5" id="KW-0460">Magnesium</keyword>
<keyword evidence="3 4" id="KW-0067">ATP-binding</keyword>
<comment type="catalytic activity">
    <reaction evidence="5">
        <text>(6S)-5-formyl-5,6,7,8-tetrahydrofolate + ATP = (6R)-5,10-methenyltetrahydrofolate + ADP + phosphate</text>
        <dbReference type="Rhea" id="RHEA:10488"/>
        <dbReference type="ChEBI" id="CHEBI:30616"/>
        <dbReference type="ChEBI" id="CHEBI:43474"/>
        <dbReference type="ChEBI" id="CHEBI:57455"/>
        <dbReference type="ChEBI" id="CHEBI:57457"/>
        <dbReference type="ChEBI" id="CHEBI:456216"/>
        <dbReference type="EC" id="6.3.3.2"/>
    </reaction>
</comment>
<evidence type="ECO:0000313" key="7">
    <source>
        <dbReference type="Proteomes" id="UP000028185"/>
    </source>
</evidence>
<dbReference type="RefSeq" id="WP_024381198.1">
    <property type="nucleotide sequence ID" value="NZ_ALLE01000019.1"/>
</dbReference>
<keyword evidence="5" id="KW-0479">Metal-binding</keyword>
<proteinExistence type="inferred from homology"/>
<keyword evidence="6" id="KW-0436">Ligase</keyword>
<gene>
    <name evidence="6" type="ORF">ID09_10685</name>
</gene>
<feature type="binding site" evidence="4">
    <location>
        <position position="54"/>
    </location>
    <ligand>
        <name>substrate</name>
    </ligand>
</feature>
<sequence length="180" mass="20785">MDKKSIRQEVLQSLKGLTSSQRARWSQQLTERLLSSDTYKCSKSLGTYLSMPHEFDTSYLIEQAQKDGKQIFIPKTYSQGRMDFVEYNPDDLVKSRFGVWEPGTYSQPVDKSVVKLIHVPSLAWNQAGFRVGYGGGFYDRYLVDYQGKTVSTLADFQVYDFEPDVFDIPVKELLIFEELF</sequence>
<dbReference type="AlphaFoldDB" id="A0A075SGM2"/>
<protein>
    <recommendedName>
        <fullName evidence="5">5-formyltetrahydrofolate cyclo-ligase</fullName>
        <ecNumber evidence="5">6.3.3.2</ecNumber>
    </recommendedName>
</protein>
<evidence type="ECO:0000256" key="3">
    <source>
        <dbReference type="ARBA" id="ARBA00022840"/>
    </source>
</evidence>
<name>A0A075SGM2_STRSU</name>
<dbReference type="Proteomes" id="UP000028185">
    <property type="component" value="Chromosome"/>
</dbReference>
<dbReference type="PIRSF" id="PIRSF006806">
    <property type="entry name" value="FTHF_cligase"/>
    <property type="match status" value="1"/>
</dbReference>
<dbReference type="InterPro" id="IPR037171">
    <property type="entry name" value="NagB/RpiA_transferase-like"/>
</dbReference>
<dbReference type="GO" id="GO:0005524">
    <property type="term" value="F:ATP binding"/>
    <property type="evidence" value="ECO:0007669"/>
    <property type="project" value="UniProtKB-KW"/>
</dbReference>
<comment type="similarity">
    <text evidence="1 5">Belongs to the 5-formyltetrahydrofolate cyclo-ligase family.</text>
</comment>
<dbReference type="GO" id="GO:0046872">
    <property type="term" value="F:metal ion binding"/>
    <property type="evidence" value="ECO:0007669"/>
    <property type="project" value="UniProtKB-KW"/>
</dbReference>